<comment type="caution">
    <text evidence="6">The sequence shown here is derived from an EMBL/GenBank/DDBJ whole genome shotgun (WGS) entry which is preliminary data.</text>
</comment>
<sequence length="336" mass="36991">MKKNKRSSLQDIADAVGVTKMTVSRYLRNPEKVSESTRTKISAAIDTLGYIANKAPDLLSNAKSYSIGVLVPSLTNHVFAQVIRGIEDVTGPAGYQTMLAHYGYNPEIEEKRVEYLLSYHVDGLILSETTHTDRTLKMIEMSGVPVLEIMDTHHSPMQQAVGFDNVKAAFNMTTALINKGYRNIVYIGARLDVRTRLKFQGYSDAMLAKGFTPKSVMTDQASSYSLGAELLQKARTDYPNTDCLFCTNDDLAIGAIFECQRSNILVPSQMGIVGFHGHDIGQAMVPQLASVITPRYQIGNVAGRELLSRINSDLDASINYKQVIDTGYIVHLGESV</sequence>
<dbReference type="SMART" id="SM00354">
    <property type="entry name" value="HTH_LACI"/>
    <property type="match status" value="1"/>
</dbReference>
<protein>
    <submittedName>
        <fullName evidence="6">Uncharacterized protein</fullName>
    </submittedName>
</protein>
<keyword evidence="2" id="KW-0238">DNA-binding</keyword>
<dbReference type="SUPFAM" id="SSF53822">
    <property type="entry name" value="Periplasmic binding protein-like I"/>
    <property type="match status" value="1"/>
</dbReference>
<dbReference type="PROSITE" id="PS50932">
    <property type="entry name" value="HTH_LACI_2"/>
    <property type="match status" value="1"/>
</dbReference>
<dbReference type="SUPFAM" id="SSF47413">
    <property type="entry name" value="lambda repressor-like DNA-binding domains"/>
    <property type="match status" value="1"/>
</dbReference>
<dbReference type="PROSITE" id="PS50943">
    <property type="entry name" value="HTH_CROC1"/>
    <property type="match status" value="1"/>
</dbReference>
<dbReference type="Pfam" id="PF00532">
    <property type="entry name" value="Peripla_BP_1"/>
    <property type="match status" value="1"/>
</dbReference>
<keyword evidence="1" id="KW-0805">Transcription regulation</keyword>
<evidence type="ECO:0000256" key="2">
    <source>
        <dbReference type="ARBA" id="ARBA00023125"/>
    </source>
</evidence>
<evidence type="ECO:0000256" key="3">
    <source>
        <dbReference type="ARBA" id="ARBA00023163"/>
    </source>
</evidence>
<gene>
    <name evidence="6" type="ORF">LCGC14_0509060</name>
</gene>
<dbReference type="InterPro" id="IPR001761">
    <property type="entry name" value="Peripla_BP/Lac1_sug-bd_dom"/>
</dbReference>
<dbReference type="PANTHER" id="PTHR30146:SF2">
    <property type="entry name" value="HTH-TYPE TRANSCRIPTIONAL REGULATOR GNTR"/>
    <property type="match status" value="1"/>
</dbReference>
<dbReference type="NCBIfam" id="NF011563">
    <property type="entry name" value="PRK14987.1"/>
    <property type="match status" value="1"/>
</dbReference>
<organism evidence="6">
    <name type="scientific">marine sediment metagenome</name>
    <dbReference type="NCBI Taxonomy" id="412755"/>
    <lineage>
        <taxon>unclassified sequences</taxon>
        <taxon>metagenomes</taxon>
        <taxon>ecological metagenomes</taxon>
    </lineage>
</organism>
<dbReference type="CDD" id="cd01575">
    <property type="entry name" value="PBP1_GntR"/>
    <property type="match status" value="1"/>
</dbReference>
<dbReference type="AlphaFoldDB" id="A0A0F9VA66"/>
<proteinExistence type="predicted"/>
<dbReference type="InterPro" id="IPR000843">
    <property type="entry name" value="HTH_LacI"/>
</dbReference>
<evidence type="ECO:0000259" key="4">
    <source>
        <dbReference type="PROSITE" id="PS50932"/>
    </source>
</evidence>
<dbReference type="PROSITE" id="PS00356">
    <property type="entry name" value="HTH_LACI_1"/>
    <property type="match status" value="1"/>
</dbReference>
<dbReference type="EMBL" id="LAZR01000615">
    <property type="protein sequence ID" value="KKN62733.1"/>
    <property type="molecule type" value="Genomic_DNA"/>
</dbReference>
<feature type="domain" description="HTH lacI-type" evidence="4">
    <location>
        <begin position="7"/>
        <end position="61"/>
    </location>
</feature>
<accession>A0A0F9VA66</accession>
<evidence type="ECO:0000256" key="1">
    <source>
        <dbReference type="ARBA" id="ARBA00023015"/>
    </source>
</evidence>
<dbReference type="InterPro" id="IPR028082">
    <property type="entry name" value="Peripla_BP_I"/>
</dbReference>
<dbReference type="Pfam" id="PF00356">
    <property type="entry name" value="LacI"/>
    <property type="match status" value="1"/>
</dbReference>
<dbReference type="InterPro" id="IPR010982">
    <property type="entry name" value="Lambda_DNA-bd_dom_sf"/>
</dbReference>
<dbReference type="InterPro" id="IPR001387">
    <property type="entry name" value="Cro/C1-type_HTH"/>
</dbReference>
<dbReference type="GO" id="GO:0000976">
    <property type="term" value="F:transcription cis-regulatory region binding"/>
    <property type="evidence" value="ECO:0007669"/>
    <property type="project" value="TreeGrafter"/>
</dbReference>
<dbReference type="PANTHER" id="PTHR30146">
    <property type="entry name" value="LACI-RELATED TRANSCRIPTIONAL REPRESSOR"/>
    <property type="match status" value="1"/>
</dbReference>
<keyword evidence="3" id="KW-0804">Transcription</keyword>
<reference evidence="6" key="1">
    <citation type="journal article" date="2015" name="Nature">
        <title>Complex archaea that bridge the gap between prokaryotes and eukaryotes.</title>
        <authorList>
            <person name="Spang A."/>
            <person name="Saw J.H."/>
            <person name="Jorgensen S.L."/>
            <person name="Zaremba-Niedzwiedzka K."/>
            <person name="Martijn J."/>
            <person name="Lind A.E."/>
            <person name="van Eijk R."/>
            <person name="Schleper C."/>
            <person name="Guy L."/>
            <person name="Ettema T.J."/>
        </authorList>
    </citation>
    <scope>NUCLEOTIDE SEQUENCE</scope>
</reference>
<feature type="domain" description="HTH cro/C1-type" evidence="5">
    <location>
        <begin position="8"/>
        <end position="51"/>
    </location>
</feature>
<dbReference type="GO" id="GO:0003700">
    <property type="term" value="F:DNA-binding transcription factor activity"/>
    <property type="evidence" value="ECO:0007669"/>
    <property type="project" value="TreeGrafter"/>
</dbReference>
<evidence type="ECO:0000313" key="6">
    <source>
        <dbReference type="EMBL" id="KKN62733.1"/>
    </source>
</evidence>
<dbReference type="Gene3D" id="3.40.50.2300">
    <property type="match status" value="2"/>
</dbReference>
<dbReference type="CDD" id="cd01392">
    <property type="entry name" value="HTH_LacI"/>
    <property type="match status" value="1"/>
</dbReference>
<evidence type="ECO:0000259" key="5">
    <source>
        <dbReference type="PROSITE" id="PS50943"/>
    </source>
</evidence>
<name>A0A0F9VA66_9ZZZZ</name>
<dbReference type="Gene3D" id="1.10.260.40">
    <property type="entry name" value="lambda repressor-like DNA-binding domains"/>
    <property type="match status" value="1"/>
</dbReference>